<evidence type="ECO:0000313" key="1">
    <source>
        <dbReference type="EMBL" id="PKB95664.1"/>
    </source>
</evidence>
<dbReference type="Proteomes" id="UP000232722">
    <property type="component" value="Unassembled WGS sequence"/>
</dbReference>
<dbReference type="AlphaFoldDB" id="A0A2N0NM93"/>
<comment type="caution">
    <text evidence="1">The sequence shown here is derived from an EMBL/GenBank/DDBJ whole genome shotgun (WGS) entry which is preliminary data.</text>
</comment>
<reference evidence="1 2" key="1">
    <citation type="submission" date="2016-04" db="EMBL/GenBank/DDBJ databases">
        <title>Genome analyses suggest a sexual origin of heterokaryosis in a supposedly ancient asexual fungus.</title>
        <authorList>
            <person name="Ropars J."/>
            <person name="Sedzielewska K."/>
            <person name="Noel J."/>
            <person name="Charron P."/>
            <person name="Farinelli L."/>
            <person name="Marton T."/>
            <person name="Kruger M."/>
            <person name="Pelin A."/>
            <person name="Brachmann A."/>
            <person name="Corradi N."/>
        </authorList>
    </citation>
    <scope>NUCLEOTIDE SEQUENCE [LARGE SCALE GENOMIC DNA]</scope>
    <source>
        <strain evidence="1 2">A5</strain>
    </source>
</reference>
<sequence>MSKTNENSDELSKENNKIIECDDVDKHLDVHSFNLYMDAVPTLFQKVITNDRHRFLTNTILNGN</sequence>
<gene>
    <name evidence="1" type="ORF">RhiirA5_436298</name>
</gene>
<proteinExistence type="predicted"/>
<dbReference type="EMBL" id="LLXJ01004572">
    <property type="protein sequence ID" value="PKB95664.1"/>
    <property type="molecule type" value="Genomic_DNA"/>
</dbReference>
<evidence type="ECO:0000313" key="2">
    <source>
        <dbReference type="Proteomes" id="UP000232722"/>
    </source>
</evidence>
<name>A0A2N0NM93_9GLOM</name>
<organism evidence="1 2">
    <name type="scientific">Rhizophagus irregularis</name>
    <dbReference type="NCBI Taxonomy" id="588596"/>
    <lineage>
        <taxon>Eukaryota</taxon>
        <taxon>Fungi</taxon>
        <taxon>Fungi incertae sedis</taxon>
        <taxon>Mucoromycota</taxon>
        <taxon>Glomeromycotina</taxon>
        <taxon>Glomeromycetes</taxon>
        <taxon>Glomerales</taxon>
        <taxon>Glomeraceae</taxon>
        <taxon>Rhizophagus</taxon>
    </lineage>
</organism>
<reference evidence="1 2" key="2">
    <citation type="submission" date="2017-09" db="EMBL/GenBank/DDBJ databases">
        <title>Extensive intraspecific genome diversity in a model arbuscular mycorrhizal fungus.</title>
        <authorList>
            <person name="Chen E.C."/>
            <person name="Morin E."/>
            <person name="Beaudet D."/>
            <person name="Noel J."/>
            <person name="Ndikumana S."/>
            <person name="Charron P."/>
            <person name="St-Onge C."/>
            <person name="Giorgi J."/>
            <person name="Grigoriev I.V."/>
            <person name="Roux C."/>
            <person name="Martin F.M."/>
            <person name="Corradi N."/>
        </authorList>
    </citation>
    <scope>NUCLEOTIDE SEQUENCE [LARGE SCALE GENOMIC DNA]</scope>
    <source>
        <strain evidence="1 2">A5</strain>
    </source>
</reference>
<protein>
    <submittedName>
        <fullName evidence="1">Uncharacterized protein</fullName>
    </submittedName>
</protein>
<accession>A0A2N0NM93</accession>